<reference evidence="6" key="1">
    <citation type="journal article" date="2019" name="Int. J. Syst. Evol. Microbiol.">
        <title>The Global Catalogue of Microorganisms (GCM) 10K type strain sequencing project: providing services to taxonomists for standard genome sequencing and annotation.</title>
        <authorList>
            <consortium name="The Broad Institute Genomics Platform"/>
            <consortium name="The Broad Institute Genome Sequencing Center for Infectious Disease"/>
            <person name="Wu L."/>
            <person name="Ma J."/>
        </authorList>
    </citation>
    <scope>NUCLEOTIDE SEQUENCE [LARGE SCALE GENOMIC DNA]</scope>
    <source>
        <strain evidence="6">CGMCC 1.3240</strain>
    </source>
</reference>
<dbReference type="RefSeq" id="WP_379186852.1">
    <property type="nucleotide sequence ID" value="NZ_JBHSOW010000016.1"/>
</dbReference>
<evidence type="ECO:0000256" key="2">
    <source>
        <dbReference type="ARBA" id="ARBA00023125"/>
    </source>
</evidence>
<feature type="domain" description="HTH araC/xylS-type" evidence="4">
    <location>
        <begin position="188"/>
        <end position="287"/>
    </location>
</feature>
<protein>
    <submittedName>
        <fullName evidence="5">Helix-turn-helix domain-containing protein</fullName>
    </submittedName>
</protein>
<evidence type="ECO:0000313" key="6">
    <source>
        <dbReference type="Proteomes" id="UP001596047"/>
    </source>
</evidence>
<evidence type="ECO:0000256" key="3">
    <source>
        <dbReference type="ARBA" id="ARBA00023163"/>
    </source>
</evidence>
<dbReference type="Gene3D" id="2.60.120.10">
    <property type="entry name" value="Jelly Rolls"/>
    <property type="match status" value="1"/>
</dbReference>
<dbReference type="SMART" id="SM00342">
    <property type="entry name" value="HTH_ARAC"/>
    <property type="match status" value="1"/>
</dbReference>
<evidence type="ECO:0000313" key="5">
    <source>
        <dbReference type="EMBL" id="MFC5648388.1"/>
    </source>
</evidence>
<evidence type="ECO:0000256" key="1">
    <source>
        <dbReference type="ARBA" id="ARBA00023015"/>
    </source>
</evidence>
<accession>A0ABW0VR61</accession>
<dbReference type="SUPFAM" id="SSF51215">
    <property type="entry name" value="Regulatory protein AraC"/>
    <property type="match status" value="1"/>
</dbReference>
<keyword evidence="3" id="KW-0804">Transcription</keyword>
<proteinExistence type="predicted"/>
<dbReference type="InterPro" id="IPR020449">
    <property type="entry name" value="Tscrpt_reg_AraC-type_HTH"/>
</dbReference>
<dbReference type="PROSITE" id="PS01124">
    <property type="entry name" value="HTH_ARAC_FAMILY_2"/>
    <property type="match status" value="1"/>
</dbReference>
<dbReference type="InterPro" id="IPR018062">
    <property type="entry name" value="HTH_AraC-typ_CS"/>
</dbReference>
<dbReference type="InterPro" id="IPR014710">
    <property type="entry name" value="RmlC-like_jellyroll"/>
</dbReference>
<dbReference type="PANTHER" id="PTHR43280:SF2">
    <property type="entry name" value="HTH-TYPE TRANSCRIPTIONAL REGULATOR EXSA"/>
    <property type="match status" value="1"/>
</dbReference>
<dbReference type="PANTHER" id="PTHR43280">
    <property type="entry name" value="ARAC-FAMILY TRANSCRIPTIONAL REGULATOR"/>
    <property type="match status" value="1"/>
</dbReference>
<comment type="caution">
    <text evidence="5">The sequence shown here is derived from an EMBL/GenBank/DDBJ whole genome shotgun (WGS) entry which is preliminary data.</text>
</comment>
<dbReference type="InterPro" id="IPR009057">
    <property type="entry name" value="Homeodomain-like_sf"/>
</dbReference>
<keyword evidence="6" id="KW-1185">Reference proteome</keyword>
<dbReference type="EMBL" id="JBHSOW010000016">
    <property type="protein sequence ID" value="MFC5648388.1"/>
    <property type="molecule type" value="Genomic_DNA"/>
</dbReference>
<dbReference type="InterPro" id="IPR003313">
    <property type="entry name" value="AraC-bd"/>
</dbReference>
<dbReference type="PROSITE" id="PS00041">
    <property type="entry name" value="HTH_ARAC_FAMILY_1"/>
    <property type="match status" value="1"/>
</dbReference>
<dbReference type="InterPro" id="IPR018060">
    <property type="entry name" value="HTH_AraC"/>
</dbReference>
<keyword evidence="1" id="KW-0805">Transcription regulation</keyword>
<dbReference type="Pfam" id="PF02311">
    <property type="entry name" value="AraC_binding"/>
    <property type="match status" value="1"/>
</dbReference>
<dbReference type="InterPro" id="IPR037923">
    <property type="entry name" value="HTH-like"/>
</dbReference>
<keyword evidence="2" id="KW-0238">DNA-binding</keyword>
<dbReference type="Pfam" id="PF12833">
    <property type="entry name" value="HTH_18"/>
    <property type="match status" value="1"/>
</dbReference>
<sequence>MHESWIQSISPFVRAERIMQSSSLAGEWLDHDHVYTYIEQGEAEFFLSGVKYLAKEGDVLLMHPFMPHIIRSTSTLPLIQYIFHFDLYFDEERSRLNYTTAAMYKQTAKVEREMKLASIFPVSHIQAADRIEVKKRFLLMHRAFQEKREGYSLLTKSVCLELLYLFFKNQSDQKAIEGKMTKGWAFIERAVNYIHESYPDPQLNNESISRSAGVSTNHLSYLFKQQLGISIHKYVTHIRIEQAKCRIMEGKHTLTEIADTVGFSSIHLFSRSFKAAVGMTPSRFAASQASLLNVDDIAR</sequence>
<evidence type="ECO:0000259" key="4">
    <source>
        <dbReference type="PROSITE" id="PS01124"/>
    </source>
</evidence>
<name>A0ABW0VR61_9BACL</name>
<gene>
    <name evidence="5" type="ORF">ACFPYJ_04480</name>
</gene>
<dbReference type="PRINTS" id="PR00032">
    <property type="entry name" value="HTHARAC"/>
</dbReference>
<dbReference type="Proteomes" id="UP001596047">
    <property type="component" value="Unassembled WGS sequence"/>
</dbReference>
<dbReference type="Gene3D" id="1.10.10.60">
    <property type="entry name" value="Homeodomain-like"/>
    <property type="match status" value="2"/>
</dbReference>
<organism evidence="5 6">
    <name type="scientific">Paenibacillus solisilvae</name>
    <dbReference type="NCBI Taxonomy" id="2486751"/>
    <lineage>
        <taxon>Bacteria</taxon>
        <taxon>Bacillati</taxon>
        <taxon>Bacillota</taxon>
        <taxon>Bacilli</taxon>
        <taxon>Bacillales</taxon>
        <taxon>Paenibacillaceae</taxon>
        <taxon>Paenibacillus</taxon>
    </lineage>
</organism>
<dbReference type="SUPFAM" id="SSF46689">
    <property type="entry name" value="Homeodomain-like"/>
    <property type="match status" value="2"/>
</dbReference>